<evidence type="ECO:0000259" key="3">
    <source>
        <dbReference type="Pfam" id="PF01370"/>
    </source>
</evidence>
<dbReference type="InterPro" id="IPR001509">
    <property type="entry name" value="Epimerase_deHydtase"/>
</dbReference>
<gene>
    <name evidence="4" type="ORF">QYS62_011466</name>
</gene>
<comment type="similarity">
    <text evidence="2">Belongs to the NAD(P)-dependent epimerase/dehydratase family. Dihydroflavonol-4-reductase subfamily.</text>
</comment>
<dbReference type="EMBL" id="CP151266">
    <property type="protein sequence ID" value="WZH50222.1"/>
    <property type="molecule type" value="Genomic_DNA"/>
</dbReference>
<evidence type="ECO:0000313" key="4">
    <source>
        <dbReference type="EMBL" id="WZH50222.1"/>
    </source>
</evidence>
<evidence type="ECO:0000313" key="5">
    <source>
        <dbReference type="Proteomes" id="UP001489902"/>
    </source>
</evidence>
<evidence type="ECO:0000256" key="1">
    <source>
        <dbReference type="ARBA" id="ARBA00023002"/>
    </source>
</evidence>
<dbReference type="InterPro" id="IPR050425">
    <property type="entry name" value="NAD(P)_dehydrat-like"/>
</dbReference>
<protein>
    <submittedName>
        <fullName evidence="4">Epimerase domain-containing protein</fullName>
    </submittedName>
</protein>
<keyword evidence="1" id="KW-0560">Oxidoreductase</keyword>
<dbReference type="SUPFAM" id="SSF51735">
    <property type="entry name" value="NAD(P)-binding Rossmann-fold domains"/>
    <property type="match status" value="1"/>
</dbReference>
<dbReference type="Gene3D" id="3.40.50.720">
    <property type="entry name" value="NAD(P)-binding Rossmann-like Domain"/>
    <property type="match status" value="1"/>
</dbReference>
<dbReference type="InterPro" id="IPR036291">
    <property type="entry name" value="NAD(P)-bd_dom_sf"/>
</dbReference>
<keyword evidence="5" id="KW-1185">Reference proteome</keyword>
<proteinExistence type="inferred from homology"/>
<organism evidence="4 5">
    <name type="scientific">Fusarium acuminatum</name>
    <dbReference type="NCBI Taxonomy" id="5515"/>
    <lineage>
        <taxon>Eukaryota</taxon>
        <taxon>Fungi</taxon>
        <taxon>Dikarya</taxon>
        <taxon>Ascomycota</taxon>
        <taxon>Pezizomycotina</taxon>
        <taxon>Sordariomycetes</taxon>
        <taxon>Hypocreomycetidae</taxon>
        <taxon>Hypocreales</taxon>
        <taxon>Nectriaceae</taxon>
        <taxon>Fusarium</taxon>
        <taxon>Fusarium tricinctum species complex</taxon>
    </lineage>
</organism>
<reference evidence="4 5" key="1">
    <citation type="submission" date="2024-04" db="EMBL/GenBank/DDBJ databases">
        <title>Complete genome sequence of Fusarium acuminatum.</title>
        <authorList>
            <person name="Lan B."/>
        </authorList>
    </citation>
    <scope>NUCLEOTIDE SEQUENCE [LARGE SCALE GENOMIC DNA]</scope>
    <source>
        <strain evidence="4">1A</strain>
    </source>
</reference>
<dbReference type="PANTHER" id="PTHR10366">
    <property type="entry name" value="NAD DEPENDENT EPIMERASE/DEHYDRATASE"/>
    <property type="match status" value="1"/>
</dbReference>
<dbReference type="PANTHER" id="PTHR10366:SF564">
    <property type="entry name" value="STEROL-4-ALPHA-CARBOXYLATE 3-DEHYDROGENASE, DECARBOXYLATING"/>
    <property type="match status" value="1"/>
</dbReference>
<accession>A0ABZ2XD67</accession>
<feature type="domain" description="NAD-dependent epimerase/dehydratase" evidence="3">
    <location>
        <begin position="7"/>
        <end position="248"/>
    </location>
</feature>
<name>A0ABZ2XD67_9HYPO</name>
<evidence type="ECO:0000256" key="2">
    <source>
        <dbReference type="ARBA" id="ARBA00023445"/>
    </source>
</evidence>
<dbReference type="Pfam" id="PF01370">
    <property type="entry name" value="Epimerase"/>
    <property type="match status" value="1"/>
</dbReference>
<dbReference type="Proteomes" id="UP001489902">
    <property type="component" value="Chromosome 7"/>
</dbReference>
<sequence length="348" mass="39085">MTNARGLVTGANGYIALHVVKELLNSGWIVHATVRDLEDERKLQPLKELDAEYPGRLKLFEADLLSPESFRPAMQNCSVVFHIASPFLVPDMVRDSTEQLIRPALEGTQNVLDCANKITSVKRIVLTSSAGAMYGDNIDVIRMENQTLHESYFNETSTMDHNPYQFSKVLAEKEAWRISRAQNHWDLVVICPGFVVGPTLSPTSKSGSLFTMDQLLCGRMLVGVPDLAFALVDVRDVASAHIRAAEVKSARGRYIVSTSEMTPFVEISKFLKSVHTKSWSLPSWQIPNWILRLFGPLMGLSRRWIDANLGIRFLVDNTRSINELGIEYREITQTLVDHYHSWAVNQGG</sequence>